<feature type="domain" description="Inner kinetochore subunit AME1" evidence="3">
    <location>
        <begin position="423"/>
        <end position="615"/>
    </location>
</feature>
<evidence type="ECO:0000313" key="4">
    <source>
        <dbReference type="EMBL" id="KAH7375276.1"/>
    </source>
</evidence>
<dbReference type="EMBL" id="JAGPXD010000001">
    <property type="protein sequence ID" value="KAH7375276.1"/>
    <property type="molecule type" value="Genomic_DNA"/>
</dbReference>
<feature type="compositionally biased region" description="Low complexity" evidence="2">
    <location>
        <begin position="34"/>
        <end position="55"/>
    </location>
</feature>
<name>A0A8K0TSX7_9PEZI</name>
<feature type="region of interest" description="Disordered" evidence="2">
    <location>
        <begin position="148"/>
        <end position="390"/>
    </location>
</feature>
<dbReference type="OrthoDB" id="5377952at2759"/>
<feature type="coiled-coil region" evidence="1">
    <location>
        <begin position="494"/>
        <end position="528"/>
    </location>
</feature>
<evidence type="ECO:0000256" key="2">
    <source>
        <dbReference type="SAM" id="MobiDB-lite"/>
    </source>
</evidence>
<keyword evidence="1" id="KW-0175">Coiled coil</keyword>
<sequence length="624" mass="68707">MATRAERMQQRIRGTGHGQVEVDDVSFQIELGGDDNTTTDDGSTTSDTSTPSTPSARTPEQDIFGSADDPEEPNTAIRISDAAPEPEPTEGRPDPYDIPLVEATTPVAGRTRASGSDTGQEDLLQLSARARDALGSARSLASQRTILLEEVGESPIKAPGTGQRRSVRSSEVSSSAAKLQQMISSVDLEDADPLSSPSEQRTSRIRRSSTRPRGSPQAPEAEEPDELSPEQTYRGSRLRNEASPDLSSPQKPKTPTPEPQPEQEKAATPAAEEHNSPEVEEASPAEVAKVRRGRKRRSPAQAIEEPAEASVATEEPANETTQELRPSSIEPVEESPEPARKRRRKPEKVSPAKQKQGRRKPAEAPAESQEVASRPAKKRRTKRAGGEGEANDLVILTQRFSKRRRVSEGETQEFNIHTADIPYANRSGVNCIDVLSTLYSEVIDTAMSSLQETRVRVTDAAAKREVNTKIRALVEFQKELRLHFLEHTINVDHAHALRQRIKQEKREKTDLRDEIQRLRAEREHVAIRKDAIRAKHEKRREDAIGQLDLSSALHDVELAIERGRSAPDLSPAQEKQADLANLELQVARLSEQGSTKSDTGGTLRQLKEFNAFLERAAAAMEAAR</sequence>
<evidence type="ECO:0000313" key="5">
    <source>
        <dbReference type="Proteomes" id="UP000813385"/>
    </source>
</evidence>
<reference evidence="4" key="1">
    <citation type="journal article" date="2021" name="Nat. Commun.">
        <title>Genetic determinants of endophytism in the Arabidopsis root mycobiome.</title>
        <authorList>
            <person name="Mesny F."/>
            <person name="Miyauchi S."/>
            <person name="Thiergart T."/>
            <person name="Pickel B."/>
            <person name="Atanasova L."/>
            <person name="Karlsson M."/>
            <person name="Huettel B."/>
            <person name="Barry K.W."/>
            <person name="Haridas S."/>
            <person name="Chen C."/>
            <person name="Bauer D."/>
            <person name="Andreopoulos W."/>
            <person name="Pangilinan J."/>
            <person name="LaButti K."/>
            <person name="Riley R."/>
            <person name="Lipzen A."/>
            <person name="Clum A."/>
            <person name="Drula E."/>
            <person name="Henrissat B."/>
            <person name="Kohler A."/>
            <person name="Grigoriev I.V."/>
            <person name="Martin F.M."/>
            <person name="Hacquard S."/>
        </authorList>
    </citation>
    <scope>NUCLEOTIDE SEQUENCE</scope>
    <source>
        <strain evidence="4">MPI-CAGE-AT-0016</strain>
    </source>
</reference>
<feature type="coiled-coil region" evidence="1">
    <location>
        <begin position="572"/>
        <end position="623"/>
    </location>
</feature>
<dbReference type="InterPro" id="IPR048743">
    <property type="entry name" value="AME1"/>
</dbReference>
<protein>
    <recommendedName>
        <fullName evidence="3">Inner kinetochore subunit AME1 domain-containing protein</fullName>
    </recommendedName>
</protein>
<evidence type="ECO:0000259" key="3">
    <source>
        <dbReference type="Pfam" id="PF20994"/>
    </source>
</evidence>
<gene>
    <name evidence="4" type="ORF">B0T11DRAFT_270008</name>
</gene>
<dbReference type="Proteomes" id="UP000813385">
    <property type="component" value="Unassembled WGS sequence"/>
</dbReference>
<organism evidence="4 5">
    <name type="scientific">Plectosphaerella cucumerina</name>
    <dbReference type="NCBI Taxonomy" id="40658"/>
    <lineage>
        <taxon>Eukaryota</taxon>
        <taxon>Fungi</taxon>
        <taxon>Dikarya</taxon>
        <taxon>Ascomycota</taxon>
        <taxon>Pezizomycotina</taxon>
        <taxon>Sordariomycetes</taxon>
        <taxon>Hypocreomycetidae</taxon>
        <taxon>Glomerellales</taxon>
        <taxon>Plectosphaerellaceae</taxon>
        <taxon>Plectosphaerella</taxon>
    </lineage>
</organism>
<feature type="region of interest" description="Disordered" evidence="2">
    <location>
        <begin position="1"/>
        <end position="124"/>
    </location>
</feature>
<accession>A0A8K0TSX7</accession>
<proteinExistence type="predicted"/>
<comment type="caution">
    <text evidence="4">The sequence shown here is derived from an EMBL/GenBank/DDBJ whole genome shotgun (WGS) entry which is preliminary data.</text>
</comment>
<dbReference type="Pfam" id="PF20994">
    <property type="entry name" value="CENPU"/>
    <property type="match status" value="1"/>
</dbReference>
<evidence type="ECO:0000256" key="1">
    <source>
        <dbReference type="SAM" id="Coils"/>
    </source>
</evidence>
<dbReference type="AlphaFoldDB" id="A0A8K0TSX7"/>
<keyword evidence="5" id="KW-1185">Reference proteome</keyword>